<gene>
    <name evidence="4" type="ORF">PRIO_2982</name>
</gene>
<dbReference type="HOGENOM" id="CLU_087539_3_0_9"/>
<dbReference type="PATRIC" id="fig|1073571.4.peg.3178"/>
<reference evidence="5" key="1">
    <citation type="submission" date="2015-03" db="EMBL/GenBank/DDBJ databases">
        <authorList>
            <person name="Wibberg D."/>
        </authorList>
    </citation>
    <scope>NUCLEOTIDE SEQUENCE [LARGE SCALE GENOMIC DNA]</scope>
</reference>
<dbReference type="InterPro" id="IPR009057">
    <property type="entry name" value="Homeodomain-like_sf"/>
</dbReference>
<dbReference type="PROSITE" id="PS50977">
    <property type="entry name" value="HTH_TETR_2"/>
    <property type="match status" value="1"/>
</dbReference>
<proteinExistence type="predicted"/>
<dbReference type="InterPro" id="IPR001647">
    <property type="entry name" value="HTH_TetR"/>
</dbReference>
<evidence type="ECO:0000259" key="3">
    <source>
        <dbReference type="PROSITE" id="PS50977"/>
    </source>
</evidence>
<sequence length="200" mass="22568">MAGVLPPNPNDPRVIRTRQLILDAFVRQLNVMDFNSITVGDITKAATINRATFYAHFQDKYALFEAFLLDAFTNLVLNKIDTEGPLTEKTLQELIVALCNYHETSHRCFKRYDSVALLLEENIKVHLEKLVLQLISSSDATTDSNSLATAATLLSWSLYGVTYRWNLEGRSESASELAERVMPLITGGFRMFKPQVSYSE</sequence>
<evidence type="ECO:0000313" key="4">
    <source>
        <dbReference type="EMBL" id="CQR55385.1"/>
    </source>
</evidence>
<name>A0A0E4H9Y0_9BACL</name>
<evidence type="ECO:0000256" key="1">
    <source>
        <dbReference type="ARBA" id="ARBA00023125"/>
    </source>
</evidence>
<organism evidence="4 5">
    <name type="scientific">Paenibacillus riograndensis SBR5</name>
    <dbReference type="NCBI Taxonomy" id="1073571"/>
    <lineage>
        <taxon>Bacteria</taxon>
        <taxon>Bacillati</taxon>
        <taxon>Bacillota</taxon>
        <taxon>Bacilli</taxon>
        <taxon>Bacillales</taxon>
        <taxon>Paenibacillaceae</taxon>
        <taxon>Paenibacillus</taxon>
        <taxon>Paenibacillus sonchi group</taxon>
    </lineage>
</organism>
<feature type="DNA-binding region" description="H-T-H motif" evidence="2">
    <location>
        <begin position="38"/>
        <end position="57"/>
    </location>
</feature>
<dbReference type="PANTHER" id="PTHR43479:SF7">
    <property type="entry name" value="TETR-FAMILY TRANSCRIPTIONAL REGULATOR"/>
    <property type="match status" value="1"/>
</dbReference>
<dbReference type="AlphaFoldDB" id="A0A0E4H9Y0"/>
<dbReference type="SUPFAM" id="SSF46689">
    <property type="entry name" value="Homeodomain-like"/>
    <property type="match status" value="1"/>
</dbReference>
<dbReference type="PANTHER" id="PTHR43479">
    <property type="entry name" value="ACREF/ENVCD OPERON REPRESSOR-RELATED"/>
    <property type="match status" value="1"/>
</dbReference>
<protein>
    <submittedName>
        <fullName evidence="4">Transcriptional regulator</fullName>
    </submittedName>
</protein>
<dbReference type="KEGG" id="pri:PRIO_2982"/>
<feature type="domain" description="HTH tetR-type" evidence="3">
    <location>
        <begin position="15"/>
        <end position="75"/>
    </location>
</feature>
<dbReference type="STRING" id="483937.AMQ84_13160"/>
<dbReference type="Pfam" id="PF00440">
    <property type="entry name" value="TetR_N"/>
    <property type="match status" value="1"/>
</dbReference>
<keyword evidence="1 2" id="KW-0238">DNA-binding</keyword>
<dbReference type="Gene3D" id="1.10.357.10">
    <property type="entry name" value="Tetracycline Repressor, domain 2"/>
    <property type="match status" value="1"/>
</dbReference>
<evidence type="ECO:0000313" key="5">
    <source>
        <dbReference type="Proteomes" id="UP000033163"/>
    </source>
</evidence>
<dbReference type="RefSeq" id="WP_020426923.1">
    <property type="nucleotide sequence ID" value="NZ_AGBD01000261.1"/>
</dbReference>
<dbReference type="Proteomes" id="UP000033163">
    <property type="component" value="Chromosome I"/>
</dbReference>
<accession>A0A0E4H9Y0</accession>
<dbReference type="EMBL" id="LN831776">
    <property type="protein sequence ID" value="CQR55385.1"/>
    <property type="molecule type" value="Genomic_DNA"/>
</dbReference>
<dbReference type="InterPro" id="IPR050624">
    <property type="entry name" value="HTH-type_Tx_Regulator"/>
</dbReference>
<evidence type="ECO:0000256" key="2">
    <source>
        <dbReference type="PROSITE-ProRule" id="PRU00335"/>
    </source>
</evidence>
<dbReference type="GO" id="GO:0003677">
    <property type="term" value="F:DNA binding"/>
    <property type="evidence" value="ECO:0007669"/>
    <property type="project" value="UniProtKB-UniRule"/>
</dbReference>